<dbReference type="EMBL" id="SORO01000003">
    <property type="protein sequence ID" value="TDY67755.1"/>
    <property type="molecule type" value="Genomic_DNA"/>
</dbReference>
<evidence type="ECO:0000313" key="2">
    <source>
        <dbReference type="EMBL" id="TDY67755.1"/>
    </source>
</evidence>
<protein>
    <submittedName>
        <fullName evidence="2">Cytochrome oxidase Cu insertion factor (SCO1/SenC/PrrC family)</fullName>
    </submittedName>
</protein>
<reference evidence="2 3" key="1">
    <citation type="submission" date="2019-03" db="EMBL/GenBank/DDBJ databases">
        <title>Genomic Encyclopedia of Archaeal and Bacterial Type Strains, Phase II (KMG-II): from individual species to whole genera.</title>
        <authorList>
            <person name="Goeker M."/>
        </authorList>
    </citation>
    <scope>NUCLEOTIDE SEQUENCE [LARGE SCALE GENOMIC DNA]</scope>
    <source>
        <strain evidence="2 3">DSM 21537</strain>
    </source>
</reference>
<keyword evidence="3" id="KW-1185">Reference proteome</keyword>
<accession>A0A4R8MQH7</accession>
<organism evidence="2 3">
    <name type="scientific">Leptospira meyeri</name>
    <dbReference type="NCBI Taxonomy" id="29508"/>
    <lineage>
        <taxon>Bacteria</taxon>
        <taxon>Pseudomonadati</taxon>
        <taxon>Spirochaetota</taxon>
        <taxon>Spirochaetia</taxon>
        <taxon>Leptospirales</taxon>
        <taxon>Leptospiraceae</taxon>
        <taxon>Leptospira</taxon>
    </lineage>
</organism>
<comment type="caution">
    <text evidence="2">The sequence shown here is derived from an EMBL/GenBank/DDBJ whole genome shotgun (WGS) entry which is preliminary data.</text>
</comment>
<dbReference type="STRING" id="1193051.LEP1GSC017_0516"/>
<dbReference type="Gene3D" id="3.40.30.10">
    <property type="entry name" value="Glutaredoxin"/>
    <property type="match status" value="1"/>
</dbReference>
<evidence type="ECO:0000256" key="1">
    <source>
        <dbReference type="SAM" id="Phobius"/>
    </source>
</evidence>
<dbReference type="OrthoDB" id="344884at2"/>
<name>A0A4R8MQH7_LEPME</name>
<dbReference type="AlphaFoldDB" id="A0A4R8MQH7"/>
<keyword evidence="1" id="KW-0472">Membrane</keyword>
<keyword evidence="1" id="KW-0812">Transmembrane</keyword>
<feature type="transmembrane region" description="Helical" evidence="1">
    <location>
        <begin position="7"/>
        <end position="28"/>
    </location>
</feature>
<keyword evidence="1" id="KW-1133">Transmembrane helix</keyword>
<proteinExistence type="predicted"/>
<gene>
    <name evidence="2" type="ORF">CLV96_3305</name>
</gene>
<dbReference type="InterPro" id="IPR036249">
    <property type="entry name" value="Thioredoxin-like_sf"/>
</dbReference>
<dbReference type="Proteomes" id="UP000294684">
    <property type="component" value="Unassembled WGS sequence"/>
</dbReference>
<sequence length="187" mass="21751">MKNPNPVLLRFLVFGFAILLLLGMSYLITTLGGKFRFVDCPFCTEKFSKEPNDTWVWIYPGLVGCGKKCPLALEALRSFKERFPEIPSSFYFLVTDPNESEEAIHSYLAYYQKSLEIQALRPETDDEIGFYRKLGAYMPVHPSLKKRDEHGTQFFLVPPNRKIMFLIPKLGEKEWIDIRKEIESNSR</sequence>
<evidence type="ECO:0000313" key="3">
    <source>
        <dbReference type="Proteomes" id="UP000294684"/>
    </source>
</evidence>
<dbReference type="SUPFAM" id="SSF52833">
    <property type="entry name" value="Thioredoxin-like"/>
    <property type="match status" value="1"/>
</dbReference>